<protein>
    <submittedName>
        <fullName evidence="1">Uncharacterized protein</fullName>
    </submittedName>
</protein>
<dbReference type="EMBL" id="QNUK01000038">
    <property type="protein sequence ID" value="KAF5906053.1"/>
    <property type="molecule type" value="Genomic_DNA"/>
</dbReference>
<dbReference type="Proteomes" id="UP000727407">
    <property type="component" value="Unassembled WGS sequence"/>
</dbReference>
<sequence>MQINKTCDELHNGGHYIYSVPQRYSLVGDDCEYSWKQLDGTVLGDESILNHSSCEDGIQHVIRCLNPSSVRRFIFNIRNITTTAHGAANMCEGNNTTVPPDSAQ</sequence>
<accession>A0A8J4UE32</accession>
<evidence type="ECO:0000313" key="1">
    <source>
        <dbReference type="EMBL" id="KAF5906053.1"/>
    </source>
</evidence>
<gene>
    <name evidence="1" type="ORF">DAT39_004326</name>
</gene>
<proteinExistence type="predicted"/>
<dbReference type="AlphaFoldDB" id="A0A8J4UE32"/>
<reference evidence="1" key="1">
    <citation type="submission" date="2020-07" db="EMBL/GenBank/DDBJ databases">
        <title>Clarias magur genome sequencing, assembly and annotation.</title>
        <authorList>
            <person name="Kushwaha B."/>
            <person name="Kumar R."/>
            <person name="Das P."/>
            <person name="Joshi C.G."/>
            <person name="Kumar D."/>
            <person name="Nagpure N.S."/>
            <person name="Pandey M."/>
            <person name="Agarwal S."/>
            <person name="Srivastava S."/>
            <person name="Singh M."/>
            <person name="Sahoo L."/>
            <person name="Jayasankar P."/>
            <person name="Meher P.K."/>
            <person name="Koringa P.G."/>
            <person name="Iquebal M.A."/>
            <person name="Das S.P."/>
            <person name="Bit A."/>
            <person name="Patnaik S."/>
            <person name="Patel N."/>
            <person name="Shah T.M."/>
            <person name="Hinsu A."/>
            <person name="Jena J.K."/>
        </authorList>
    </citation>
    <scope>NUCLEOTIDE SEQUENCE</scope>
    <source>
        <strain evidence="1">CIFAMagur01</strain>
        <tissue evidence="1">Testis</tissue>
    </source>
</reference>
<comment type="caution">
    <text evidence="1">The sequence shown here is derived from an EMBL/GenBank/DDBJ whole genome shotgun (WGS) entry which is preliminary data.</text>
</comment>
<name>A0A8J4UE32_CLAMG</name>
<organism evidence="1 2">
    <name type="scientific">Clarias magur</name>
    <name type="common">Asian catfish</name>
    <name type="synonym">Macropteronotus magur</name>
    <dbReference type="NCBI Taxonomy" id="1594786"/>
    <lineage>
        <taxon>Eukaryota</taxon>
        <taxon>Metazoa</taxon>
        <taxon>Chordata</taxon>
        <taxon>Craniata</taxon>
        <taxon>Vertebrata</taxon>
        <taxon>Euteleostomi</taxon>
        <taxon>Actinopterygii</taxon>
        <taxon>Neopterygii</taxon>
        <taxon>Teleostei</taxon>
        <taxon>Ostariophysi</taxon>
        <taxon>Siluriformes</taxon>
        <taxon>Clariidae</taxon>
        <taxon>Clarias</taxon>
    </lineage>
</organism>
<feature type="non-terminal residue" evidence="1">
    <location>
        <position position="104"/>
    </location>
</feature>
<keyword evidence="2" id="KW-1185">Reference proteome</keyword>
<evidence type="ECO:0000313" key="2">
    <source>
        <dbReference type="Proteomes" id="UP000727407"/>
    </source>
</evidence>